<dbReference type="EMBL" id="CAJNOE010000219">
    <property type="protein sequence ID" value="CAF1060037.1"/>
    <property type="molecule type" value="Genomic_DNA"/>
</dbReference>
<gene>
    <name evidence="1" type="ORF">IZO911_LOCUS20824</name>
    <name evidence="2" type="ORF">JYZ213_LOCUS36296</name>
    <name evidence="3" type="ORF">KXQ929_LOCUS3663</name>
    <name evidence="4" type="ORF">OXD698_LOCUS10185</name>
</gene>
<dbReference type="Gene3D" id="3.90.176.10">
    <property type="entry name" value="Toxin ADP-ribosyltransferase, Chain A, domain 1"/>
    <property type="match status" value="1"/>
</dbReference>
<accession>A0A818SA41</accession>
<protein>
    <submittedName>
        <fullName evidence="4">Uncharacterized protein</fullName>
    </submittedName>
</protein>
<proteinExistence type="predicted"/>
<dbReference type="Proteomes" id="UP000663860">
    <property type="component" value="Unassembled WGS sequence"/>
</dbReference>
<dbReference type="EMBL" id="CAJNOG010000870">
    <property type="protein sequence ID" value="CAF1374223.1"/>
    <property type="molecule type" value="Genomic_DNA"/>
</dbReference>
<evidence type="ECO:0000313" key="5">
    <source>
        <dbReference type="Proteomes" id="UP000663844"/>
    </source>
</evidence>
<sequence length="208" mass="24241">MELSVTLQNFLILHQPNAVTPKLIRNPSNTICVPTVNNSMIMSWIEAIRYAARFIGDASEWIIIYYKYEQFSSKDIYAKARSLYGKDRSFEQLITCIIQNYLEKDSQDVNNITNIKQYFEQALHEKNPIHLLKAYTANNDFYLKLNFQPKLETLSYIGTTCRGMIINNDNFQQYKIGKQILIKTFLSTSKHISVASQFCKKIKNQMIN</sequence>
<name>A0A818SA41_9BILA</name>
<evidence type="ECO:0000313" key="3">
    <source>
        <dbReference type="EMBL" id="CAF3571639.1"/>
    </source>
</evidence>
<evidence type="ECO:0000313" key="4">
    <source>
        <dbReference type="EMBL" id="CAF3670044.1"/>
    </source>
</evidence>
<dbReference type="Proteomes" id="UP000663844">
    <property type="component" value="Unassembled WGS sequence"/>
</dbReference>
<dbReference type="AlphaFoldDB" id="A0A818SA41"/>
<reference evidence="4" key="1">
    <citation type="submission" date="2021-02" db="EMBL/GenBank/DDBJ databases">
        <authorList>
            <person name="Nowell W R."/>
        </authorList>
    </citation>
    <scope>NUCLEOTIDE SEQUENCE</scope>
</reference>
<dbReference type="EMBL" id="CAJOAZ010000534">
    <property type="protein sequence ID" value="CAF3670044.1"/>
    <property type="molecule type" value="Genomic_DNA"/>
</dbReference>
<organism evidence="4 5">
    <name type="scientific">Adineta steineri</name>
    <dbReference type="NCBI Taxonomy" id="433720"/>
    <lineage>
        <taxon>Eukaryota</taxon>
        <taxon>Metazoa</taxon>
        <taxon>Spiralia</taxon>
        <taxon>Gnathifera</taxon>
        <taxon>Rotifera</taxon>
        <taxon>Eurotatoria</taxon>
        <taxon>Bdelloidea</taxon>
        <taxon>Adinetida</taxon>
        <taxon>Adinetidae</taxon>
        <taxon>Adineta</taxon>
    </lineage>
</organism>
<dbReference type="Proteomes" id="UP000663845">
    <property type="component" value="Unassembled WGS sequence"/>
</dbReference>
<evidence type="ECO:0000313" key="2">
    <source>
        <dbReference type="EMBL" id="CAF1374223.1"/>
    </source>
</evidence>
<dbReference type="Proteomes" id="UP000663868">
    <property type="component" value="Unassembled WGS sequence"/>
</dbReference>
<evidence type="ECO:0000313" key="1">
    <source>
        <dbReference type="EMBL" id="CAF1060037.1"/>
    </source>
</evidence>
<comment type="caution">
    <text evidence="4">The sequence shown here is derived from an EMBL/GenBank/DDBJ whole genome shotgun (WGS) entry which is preliminary data.</text>
</comment>
<dbReference type="EMBL" id="CAJOBB010000120">
    <property type="protein sequence ID" value="CAF3571639.1"/>
    <property type="molecule type" value="Genomic_DNA"/>
</dbReference>